<dbReference type="GO" id="GO:0006538">
    <property type="term" value="P:L-glutamate catabolic process"/>
    <property type="evidence" value="ECO:0007669"/>
    <property type="project" value="TreeGrafter"/>
</dbReference>
<evidence type="ECO:0000256" key="9">
    <source>
        <dbReference type="RuleBase" id="RU004417"/>
    </source>
</evidence>
<keyword evidence="7" id="KW-0547">Nucleotide-binding</keyword>
<gene>
    <name evidence="12" type="ORF">ECRASSUSDP1_LOCUS6554</name>
</gene>
<dbReference type="SUPFAM" id="SSF53223">
    <property type="entry name" value="Aminoacid dehydrogenase-like, N-terminal domain"/>
    <property type="match status" value="1"/>
</dbReference>
<evidence type="ECO:0000256" key="2">
    <source>
        <dbReference type="ARBA" id="ARBA00023002"/>
    </source>
</evidence>
<dbReference type="InterPro" id="IPR033922">
    <property type="entry name" value="NAD_bind_Glu_DH"/>
</dbReference>
<keyword evidence="13" id="KW-1185">Reference proteome</keyword>
<evidence type="ECO:0000256" key="10">
    <source>
        <dbReference type="SAM" id="MobiDB-lite"/>
    </source>
</evidence>
<dbReference type="PIRSF" id="PIRSF000185">
    <property type="entry name" value="Glu_DH"/>
    <property type="match status" value="1"/>
</dbReference>
<dbReference type="GO" id="GO:0005739">
    <property type="term" value="C:mitochondrion"/>
    <property type="evidence" value="ECO:0007669"/>
    <property type="project" value="TreeGrafter"/>
</dbReference>
<evidence type="ECO:0000256" key="6">
    <source>
        <dbReference type="PIRSR" id="PIRSR000185-1"/>
    </source>
</evidence>
<dbReference type="InterPro" id="IPR006096">
    <property type="entry name" value="Glu/Leu/Phe/Val/Trp_DH_C"/>
</dbReference>
<evidence type="ECO:0000256" key="7">
    <source>
        <dbReference type="PIRSR" id="PIRSR000185-2"/>
    </source>
</evidence>
<dbReference type="EMBL" id="CAMPGE010006361">
    <property type="protein sequence ID" value="CAI2365204.1"/>
    <property type="molecule type" value="Genomic_DNA"/>
</dbReference>
<dbReference type="InterPro" id="IPR036291">
    <property type="entry name" value="NAD(P)-bd_dom_sf"/>
</dbReference>
<dbReference type="InterPro" id="IPR006095">
    <property type="entry name" value="Glu/Leu/Phe/Val/Trp_DH"/>
</dbReference>
<feature type="region of interest" description="Disordered" evidence="10">
    <location>
        <begin position="25"/>
        <end position="45"/>
    </location>
</feature>
<feature type="compositionally biased region" description="Low complexity" evidence="10">
    <location>
        <begin position="31"/>
        <end position="45"/>
    </location>
</feature>
<feature type="site" description="Important for catalysis" evidence="8">
    <location>
        <position position="191"/>
    </location>
</feature>
<evidence type="ECO:0000256" key="4">
    <source>
        <dbReference type="ARBA" id="ARBA00048577"/>
    </source>
</evidence>
<reference evidence="12" key="1">
    <citation type="submission" date="2023-07" db="EMBL/GenBank/DDBJ databases">
        <authorList>
            <consortium name="AG Swart"/>
            <person name="Singh M."/>
            <person name="Singh A."/>
            <person name="Seah K."/>
            <person name="Emmerich C."/>
        </authorList>
    </citation>
    <scope>NUCLEOTIDE SEQUENCE</scope>
    <source>
        <strain evidence="12">DP1</strain>
    </source>
</reference>
<accession>A0AAD1X8U3</accession>
<dbReference type="PROSITE" id="PS00074">
    <property type="entry name" value="GLFV_DEHYDROGENASE"/>
    <property type="match status" value="1"/>
</dbReference>
<evidence type="ECO:0000313" key="13">
    <source>
        <dbReference type="Proteomes" id="UP001295684"/>
    </source>
</evidence>
<comment type="catalytic activity">
    <reaction evidence="3">
        <text>L-glutamate + NAD(+) + H2O = 2-oxoglutarate + NH4(+) + NADH + H(+)</text>
        <dbReference type="Rhea" id="RHEA:15133"/>
        <dbReference type="ChEBI" id="CHEBI:15377"/>
        <dbReference type="ChEBI" id="CHEBI:15378"/>
        <dbReference type="ChEBI" id="CHEBI:16810"/>
        <dbReference type="ChEBI" id="CHEBI:28938"/>
        <dbReference type="ChEBI" id="CHEBI:29985"/>
        <dbReference type="ChEBI" id="CHEBI:57540"/>
        <dbReference type="ChEBI" id="CHEBI:57945"/>
        <dbReference type="EC" id="1.4.1.3"/>
    </reaction>
</comment>
<dbReference type="PANTHER" id="PTHR11606:SF13">
    <property type="entry name" value="GLUTAMATE DEHYDROGENASE 1, MITOCHONDRIAL"/>
    <property type="match status" value="1"/>
</dbReference>
<name>A0AAD1X8U3_EUPCR</name>
<comment type="caution">
    <text evidence="12">The sequence shown here is derived from an EMBL/GenBank/DDBJ whole genome shotgun (WGS) entry which is preliminary data.</text>
</comment>
<dbReference type="InterPro" id="IPR014362">
    <property type="entry name" value="Glu_DH"/>
</dbReference>
<keyword evidence="2 5" id="KW-0560">Oxidoreductase</keyword>
<feature type="binding site" evidence="7">
    <location>
        <position position="113"/>
    </location>
    <ligand>
        <name>substrate</name>
    </ligand>
</feature>
<dbReference type="GO" id="GO:0000166">
    <property type="term" value="F:nucleotide binding"/>
    <property type="evidence" value="ECO:0007669"/>
    <property type="project" value="UniProtKB-KW"/>
</dbReference>
<evidence type="ECO:0000313" key="12">
    <source>
        <dbReference type="EMBL" id="CAI2365204.1"/>
    </source>
</evidence>
<sequence>MLSRVHHRYLSKSLTATPARTMVIPSRKKWASPSSATTTPTNATPQEPRFLEMVKMHFDKAAQFTDVAPGLLSVIKECNSVVRFNLPLQRDDGSLEIITCYRAQHSHHKLPVKGGTRYADNITISEVEALASLMTFKLAAADVPFGGAKGGIRINPRNYSRSEIERITRRYTLELAKKGFIGPAIDVLGPDMGTDQQVMTWIKDTYTSIYGDKDINAEGCVTGKFKRHGGISGRQESTGLGCYYGIRELLNRKDFCEKAGLSTGIEGKEFNIQGFGAVGSWAAKFLVKDGGKITTIVEWDCAIHKKDGLDVEDVIQWQTNEGSLKNYPHADKVEIENPAKFLEMECDVLLPCAVEKSIHMNNAPNLQCKIIAEGANGPTTVWGEEICEKKGIINIPDLILNGGGVTVSYFEWLKNLQHVSGGKLTRRWEATSKKDLYKFIKGQDAPSIVDDTMGFLRGAKEIDLVYSGLEEIMSNAIHTHFDIALEKNTNMRIAGFSNSIKKVAEAYEDAGFLF</sequence>
<evidence type="ECO:0000259" key="11">
    <source>
        <dbReference type="SMART" id="SM00839"/>
    </source>
</evidence>
<feature type="domain" description="Glutamate/phenylalanine/leucine/valine/L-tryptophan dehydrogenase C-terminal" evidence="11">
    <location>
        <begin position="231"/>
        <end position="511"/>
    </location>
</feature>
<organism evidence="12 13">
    <name type="scientific">Euplotes crassus</name>
    <dbReference type="NCBI Taxonomy" id="5936"/>
    <lineage>
        <taxon>Eukaryota</taxon>
        <taxon>Sar</taxon>
        <taxon>Alveolata</taxon>
        <taxon>Ciliophora</taxon>
        <taxon>Intramacronucleata</taxon>
        <taxon>Spirotrichea</taxon>
        <taxon>Hypotrichia</taxon>
        <taxon>Euplotida</taxon>
        <taxon>Euplotidae</taxon>
        <taxon>Moneuplotes</taxon>
    </lineage>
</organism>
<dbReference type="SMART" id="SM00839">
    <property type="entry name" value="ELFV_dehydrog"/>
    <property type="match status" value="1"/>
</dbReference>
<feature type="binding site" evidence="7">
    <location>
        <position position="238"/>
    </location>
    <ligand>
        <name>NAD(+)</name>
        <dbReference type="ChEBI" id="CHEBI:57540"/>
    </ligand>
</feature>
<comment type="catalytic activity">
    <reaction evidence="4">
        <text>L-glutamate + NADP(+) + H2O = 2-oxoglutarate + NH4(+) + NADPH + H(+)</text>
        <dbReference type="Rhea" id="RHEA:11612"/>
        <dbReference type="ChEBI" id="CHEBI:15377"/>
        <dbReference type="ChEBI" id="CHEBI:15378"/>
        <dbReference type="ChEBI" id="CHEBI:16810"/>
        <dbReference type="ChEBI" id="CHEBI:28938"/>
        <dbReference type="ChEBI" id="CHEBI:29985"/>
        <dbReference type="ChEBI" id="CHEBI:57783"/>
        <dbReference type="ChEBI" id="CHEBI:58349"/>
        <dbReference type="EC" id="1.4.1.3"/>
    </reaction>
</comment>
<proteinExistence type="inferred from homology"/>
<evidence type="ECO:0000256" key="3">
    <source>
        <dbReference type="ARBA" id="ARBA00047867"/>
    </source>
</evidence>
<feature type="active site" description="Proton donor" evidence="6">
    <location>
        <position position="149"/>
    </location>
</feature>
<protein>
    <recommendedName>
        <fullName evidence="5">Glutamate dehydrogenase</fullName>
    </recommendedName>
</protein>
<dbReference type="GO" id="GO:0004352">
    <property type="term" value="F:glutamate dehydrogenase (NAD+) activity"/>
    <property type="evidence" value="ECO:0007669"/>
    <property type="project" value="TreeGrafter"/>
</dbReference>
<dbReference type="SUPFAM" id="SSF51735">
    <property type="entry name" value="NAD(P)-binding Rossmann-fold domains"/>
    <property type="match status" value="1"/>
</dbReference>
<comment type="similarity">
    <text evidence="1 5 9">Belongs to the Glu/Leu/Phe/Val dehydrogenases family.</text>
</comment>
<dbReference type="Proteomes" id="UP001295684">
    <property type="component" value="Unassembled WGS sequence"/>
</dbReference>
<dbReference type="Gene3D" id="3.40.50.10860">
    <property type="entry name" value="Leucine Dehydrogenase, chain A, domain 1"/>
    <property type="match status" value="1"/>
</dbReference>
<dbReference type="Pfam" id="PF02812">
    <property type="entry name" value="ELFV_dehydrog_N"/>
    <property type="match status" value="1"/>
</dbReference>
<evidence type="ECO:0000256" key="8">
    <source>
        <dbReference type="PIRSR" id="PIRSR000185-3"/>
    </source>
</evidence>
<keyword evidence="7" id="KW-0520">NAD</keyword>
<evidence type="ECO:0000256" key="5">
    <source>
        <dbReference type="PIRNR" id="PIRNR000185"/>
    </source>
</evidence>
<evidence type="ECO:0000256" key="1">
    <source>
        <dbReference type="ARBA" id="ARBA00006382"/>
    </source>
</evidence>
<dbReference type="Gene3D" id="3.40.50.720">
    <property type="entry name" value="NAD(P)-binding Rossmann-like Domain"/>
    <property type="match status" value="1"/>
</dbReference>
<dbReference type="InterPro" id="IPR006097">
    <property type="entry name" value="Glu/Leu/Phe/Val/Trp_DH_dimer"/>
</dbReference>
<dbReference type="PANTHER" id="PTHR11606">
    <property type="entry name" value="GLUTAMATE DEHYDROGENASE"/>
    <property type="match status" value="1"/>
</dbReference>
<dbReference type="AlphaFoldDB" id="A0AAD1X8U3"/>
<dbReference type="InterPro" id="IPR046346">
    <property type="entry name" value="Aminoacid_DH-like_N_sf"/>
</dbReference>
<dbReference type="Pfam" id="PF00208">
    <property type="entry name" value="ELFV_dehydrog"/>
    <property type="match status" value="1"/>
</dbReference>
<dbReference type="InterPro" id="IPR033524">
    <property type="entry name" value="Glu/Leu/Phe/Val_DH_AS"/>
</dbReference>
<feature type="binding site" evidence="7">
    <location>
        <position position="408"/>
    </location>
    <ligand>
        <name>substrate</name>
    </ligand>
</feature>
<dbReference type="PRINTS" id="PR00082">
    <property type="entry name" value="GLFDHDRGNASE"/>
</dbReference>
<dbReference type="CDD" id="cd01076">
    <property type="entry name" value="NAD_bind_1_Glu_DH"/>
    <property type="match status" value="1"/>
</dbReference>
<feature type="binding site" evidence="7">
    <location>
        <position position="137"/>
    </location>
    <ligand>
        <name>substrate</name>
    </ligand>
</feature>